<sequence length="92" mass="10176">MEEKIKEVLETKVNPVLAEHYGGAILSKLEDNVAWVKLTGACCSCPSAQITIEDVVKQIVMEECKGLDDVRLDNSVSEDILDMARKILNKEA</sequence>
<dbReference type="AlphaFoldDB" id="A0A939D6V5"/>
<dbReference type="GO" id="GO:0016226">
    <property type="term" value="P:iron-sulfur cluster assembly"/>
    <property type="evidence" value="ECO:0007669"/>
    <property type="project" value="InterPro"/>
</dbReference>
<dbReference type="GO" id="GO:0005506">
    <property type="term" value="F:iron ion binding"/>
    <property type="evidence" value="ECO:0007669"/>
    <property type="project" value="InterPro"/>
</dbReference>
<evidence type="ECO:0000313" key="4">
    <source>
        <dbReference type="Proteomes" id="UP000664545"/>
    </source>
</evidence>
<comment type="caution">
    <text evidence="3">The sequence shown here is derived from an EMBL/GenBank/DDBJ whole genome shotgun (WGS) entry which is preliminary data.</text>
</comment>
<dbReference type="SUPFAM" id="SSF117916">
    <property type="entry name" value="Fe-S cluster assembly (FSCA) domain-like"/>
    <property type="match status" value="1"/>
</dbReference>
<feature type="domain" description="NIF system FeS cluster assembly NifU C-terminal" evidence="2">
    <location>
        <begin position="5"/>
        <end position="70"/>
    </location>
</feature>
<dbReference type="Proteomes" id="UP000664545">
    <property type="component" value="Unassembled WGS sequence"/>
</dbReference>
<keyword evidence="4" id="KW-1185">Reference proteome</keyword>
<protein>
    <submittedName>
        <fullName evidence="3">NifU family protein</fullName>
    </submittedName>
</protein>
<organism evidence="3 4">
    <name type="scientific">Clostridium aminobutyricum</name>
    <dbReference type="NCBI Taxonomy" id="33953"/>
    <lineage>
        <taxon>Bacteria</taxon>
        <taxon>Bacillati</taxon>
        <taxon>Bacillota</taxon>
        <taxon>Clostridia</taxon>
        <taxon>Eubacteriales</taxon>
        <taxon>Clostridiaceae</taxon>
        <taxon>Clostridium</taxon>
    </lineage>
</organism>
<evidence type="ECO:0000256" key="1">
    <source>
        <dbReference type="ARBA" id="ARBA00049958"/>
    </source>
</evidence>
<dbReference type="Gene3D" id="3.30.300.130">
    <property type="entry name" value="Fe-S cluster assembly (FSCA)"/>
    <property type="match status" value="1"/>
</dbReference>
<dbReference type="Pfam" id="PF01106">
    <property type="entry name" value="NifU"/>
    <property type="match status" value="1"/>
</dbReference>
<accession>A0A939D6V5</accession>
<name>A0A939D6V5_CLOAM</name>
<dbReference type="GO" id="GO:0051536">
    <property type="term" value="F:iron-sulfur cluster binding"/>
    <property type="evidence" value="ECO:0007669"/>
    <property type="project" value="InterPro"/>
</dbReference>
<evidence type="ECO:0000313" key="3">
    <source>
        <dbReference type="EMBL" id="MBN7772161.1"/>
    </source>
</evidence>
<evidence type="ECO:0000259" key="2">
    <source>
        <dbReference type="Pfam" id="PF01106"/>
    </source>
</evidence>
<comment type="function">
    <text evidence="1">May be involved in the formation or repair of [Fe-S] clusters present in iron-sulfur proteins.</text>
</comment>
<gene>
    <name evidence="3" type="ORF">JYB65_02190</name>
</gene>
<reference evidence="3" key="1">
    <citation type="submission" date="2021-02" db="EMBL/GenBank/DDBJ databases">
        <title>Abyssanaerobacter marinus gen.nov., sp., nov, anaerobic bacterium isolated from the Onnuri vent field of Indian Ocean and suggestion of Mogibacteriaceae fam. nov., and proposal of reclassification of ambiguous this family's genus member.</title>
        <authorList>
            <person name="Kim Y.J."/>
            <person name="Yang J.-A."/>
        </authorList>
    </citation>
    <scope>NUCLEOTIDE SEQUENCE</scope>
    <source>
        <strain evidence="3">DSM 2634</strain>
    </source>
</reference>
<dbReference type="RefSeq" id="WP_206580956.1">
    <property type="nucleotide sequence ID" value="NZ_JAFJZZ010000001.1"/>
</dbReference>
<dbReference type="EMBL" id="JAFJZZ010000001">
    <property type="protein sequence ID" value="MBN7772161.1"/>
    <property type="molecule type" value="Genomic_DNA"/>
</dbReference>
<dbReference type="InterPro" id="IPR034904">
    <property type="entry name" value="FSCA_dom_sf"/>
</dbReference>
<proteinExistence type="predicted"/>
<dbReference type="InterPro" id="IPR001075">
    <property type="entry name" value="NIF_FeS_clus_asmbl_NifU_C"/>
</dbReference>